<comment type="caution">
    <text evidence="1">The sequence shown here is derived from an EMBL/GenBank/DDBJ whole genome shotgun (WGS) entry which is preliminary data.</text>
</comment>
<gene>
    <name evidence="1" type="ORF">Vadar_005824</name>
</gene>
<sequence length="333" mass="37659">MSHMASTSIGSQTESCSGANKKGFSWLEENPGCLGDVKDQKDTPLCAMYAAADACSIQAAIKFDLQNPPKVSITHLAEKVPSHLPLFCEKPEGGNYRASSCWAVLDYIKENGVPIENEDALMVQKLKIKKYIHVTTELGKMKGYEKQIIQYIKRHPICGEFMVNNEFDNHKEGVYEIGIGKDRIGEGKPQSHAMVIVGYEFRAEDGLLYFIVKNSWHPLWGINGYGKISSRLLSAFSIPCEVSIEEEEKAADNSANEKPEKAPEGKKKQNRRGGSKKKKEKNQPFQDLARETFSEEDNWVNRMEYLLLSNEIIAELVPKEKRKERYDDVFSRN</sequence>
<dbReference type="EMBL" id="CM037154">
    <property type="protein sequence ID" value="KAH7859816.1"/>
    <property type="molecule type" value="Genomic_DNA"/>
</dbReference>
<protein>
    <submittedName>
        <fullName evidence="1">Uncharacterized protein</fullName>
    </submittedName>
</protein>
<reference evidence="1 2" key="1">
    <citation type="journal article" date="2021" name="Hortic Res">
        <title>High-quality reference genome and annotation aids understanding of berry development for evergreen blueberry (Vaccinium darrowii).</title>
        <authorList>
            <person name="Yu J."/>
            <person name="Hulse-Kemp A.M."/>
            <person name="Babiker E."/>
            <person name="Staton M."/>
        </authorList>
    </citation>
    <scope>NUCLEOTIDE SEQUENCE [LARGE SCALE GENOMIC DNA]</scope>
    <source>
        <strain evidence="2">cv. NJ 8807/NJ 8810</strain>
        <tissue evidence="1">Young leaf</tissue>
    </source>
</reference>
<evidence type="ECO:0000313" key="1">
    <source>
        <dbReference type="EMBL" id="KAH7859816.1"/>
    </source>
</evidence>
<organism evidence="1 2">
    <name type="scientific">Vaccinium darrowii</name>
    <dbReference type="NCBI Taxonomy" id="229202"/>
    <lineage>
        <taxon>Eukaryota</taxon>
        <taxon>Viridiplantae</taxon>
        <taxon>Streptophyta</taxon>
        <taxon>Embryophyta</taxon>
        <taxon>Tracheophyta</taxon>
        <taxon>Spermatophyta</taxon>
        <taxon>Magnoliopsida</taxon>
        <taxon>eudicotyledons</taxon>
        <taxon>Gunneridae</taxon>
        <taxon>Pentapetalae</taxon>
        <taxon>asterids</taxon>
        <taxon>Ericales</taxon>
        <taxon>Ericaceae</taxon>
        <taxon>Vaccinioideae</taxon>
        <taxon>Vaccinieae</taxon>
        <taxon>Vaccinium</taxon>
    </lineage>
</organism>
<dbReference type="Proteomes" id="UP000828048">
    <property type="component" value="Chromosome 4"/>
</dbReference>
<proteinExistence type="predicted"/>
<evidence type="ECO:0000313" key="2">
    <source>
        <dbReference type="Proteomes" id="UP000828048"/>
    </source>
</evidence>
<accession>A0ACB7Z2K7</accession>
<keyword evidence="2" id="KW-1185">Reference proteome</keyword>
<name>A0ACB7Z2K7_9ERIC</name>